<accession>Q467H0</accession>
<dbReference type="InterPro" id="IPR019734">
    <property type="entry name" value="TPR_rpt"/>
</dbReference>
<protein>
    <submittedName>
        <fullName evidence="1">Uncharacterized protein</fullName>
    </submittedName>
</protein>
<gene>
    <name evidence="1" type="ordered locus">Mbar_A3084</name>
</gene>
<dbReference type="HOGENOM" id="CLU_2857074_0_0_2"/>
<dbReference type="SUPFAM" id="SSF48452">
    <property type="entry name" value="TPR-like"/>
    <property type="match status" value="1"/>
</dbReference>
<sequence length="64" mass="7479">MWTATLSKMGRKDEAEKQYELALKTDHKHVNTHYNYGVLFSKMGRKDEAEMQYQLAKNSLVSVK</sequence>
<dbReference type="AlphaFoldDB" id="Q467H0"/>
<organism evidence="1">
    <name type="scientific">Methanosarcina barkeri (strain Fusaro / DSM 804)</name>
    <dbReference type="NCBI Taxonomy" id="269797"/>
    <lineage>
        <taxon>Archaea</taxon>
        <taxon>Methanobacteriati</taxon>
        <taxon>Methanobacteriota</taxon>
        <taxon>Stenosarchaea group</taxon>
        <taxon>Methanomicrobia</taxon>
        <taxon>Methanosarcinales</taxon>
        <taxon>Methanosarcinaceae</taxon>
        <taxon>Methanosarcina</taxon>
    </lineage>
</organism>
<dbReference type="InterPro" id="IPR011990">
    <property type="entry name" value="TPR-like_helical_dom_sf"/>
</dbReference>
<dbReference type="Gene3D" id="1.25.40.10">
    <property type="entry name" value="Tetratricopeptide repeat domain"/>
    <property type="match status" value="1"/>
</dbReference>
<evidence type="ECO:0000313" key="1">
    <source>
        <dbReference type="EMBL" id="AAZ71972.1"/>
    </source>
</evidence>
<dbReference type="eggNOG" id="arCOG03042">
    <property type="taxonomic scope" value="Archaea"/>
</dbReference>
<dbReference type="EMBL" id="CP000099">
    <property type="protein sequence ID" value="AAZ71972.1"/>
    <property type="molecule type" value="Genomic_DNA"/>
</dbReference>
<dbReference type="PaxDb" id="269797-Mbar_A3084"/>
<reference evidence="1" key="1">
    <citation type="submission" date="2006-06" db="EMBL/GenBank/DDBJ databases">
        <title>Complete sequence of chromosome 1 of Methanosarcina barkeri str. fusaro.</title>
        <authorList>
            <person name="Copeland A."/>
            <person name="Lucas S."/>
            <person name="Lapidus A."/>
            <person name="Barry K."/>
            <person name="Detter J.C."/>
            <person name="Glavina T."/>
            <person name="Hammon N."/>
            <person name="Israni S."/>
            <person name="Pitluck S."/>
            <person name="Goodwin L.A."/>
            <person name="Saunders E.H."/>
            <person name="Schmutz J."/>
            <person name="Larimer F."/>
            <person name="Land M."/>
            <person name="Anderson I."/>
            <person name="Richardson P."/>
        </authorList>
    </citation>
    <scope>NUCLEOTIDE SEQUENCE</scope>
    <source>
        <strain evidence="1">Fusaro</strain>
    </source>
</reference>
<name>Q467H0_METBF</name>
<dbReference type="KEGG" id="mba:Mbar_A3084"/>
<proteinExistence type="predicted"/>
<dbReference type="Pfam" id="PF13181">
    <property type="entry name" value="TPR_8"/>
    <property type="match status" value="2"/>
</dbReference>